<dbReference type="Pfam" id="PF12013">
    <property type="entry name" value="OrsD"/>
    <property type="match status" value="1"/>
</dbReference>
<dbReference type="EMBL" id="CAJRGZ010000020">
    <property type="protein sequence ID" value="CAG5169071.1"/>
    <property type="molecule type" value="Genomic_DNA"/>
</dbReference>
<proteinExistence type="predicted"/>
<evidence type="ECO:0000313" key="2">
    <source>
        <dbReference type="Proteomes" id="UP000676310"/>
    </source>
</evidence>
<name>A0A8J2I7R6_9PLEO</name>
<accession>A0A8J2I7R6</accession>
<dbReference type="Proteomes" id="UP000676310">
    <property type="component" value="Unassembled WGS sequence"/>
</dbReference>
<sequence length="243" mass="27669">MPTPCVVETPESVAAPAVRIKSTQHKHKQQSDNAALNLLTFVAIEQVIICTSWKVAVPFQNLDTHLRVAHKLHFRPRRTIVAQFDGLPAAQTITDLKPRRDGSALLSYLAAPTSGYSCLHCPVFKGISWDHMRQHAKKRHLISAPECLRQKFRLACALQSWTKYSPKYWTVTELDQPPSMRSDIYHGPHVSQDRLSSEEEALILMETEEEQRLLSEQSHSVALDDEVDHDENTEWLKGCEWPT</sequence>
<keyword evidence="2" id="KW-1185">Reference proteome</keyword>
<dbReference type="AlphaFoldDB" id="A0A8J2I7R6"/>
<reference evidence="1" key="1">
    <citation type="submission" date="2021-05" db="EMBL/GenBank/DDBJ databases">
        <authorList>
            <person name="Stam R."/>
        </authorList>
    </citation>
    <scope>NUCLEOTIDE SEQUENCE</scope>
    <source>
        <strain evidence="1">CS162</strain>
    </source>
</reference>
<gene>
    <name evidence="1" type="ORF">ALTATR162_LOCUS6994</name>
</gene>
<dbReference type="InterPro" id="IPR022698">
    <property type="entry name" value="OrsD"/>
</dbReference>
<organism evidence="1 2">
    <name type="scientific">Alternaria atra</name>
    <dbReference type="NCBI Taxonomy" id="119953"/>
    <lineage>
        <taxon>Eukaryota</taxon>
        <taxon>Fungi</taxon>
        <taxon>Dikarya</taxon>
        <taxon>Ascomycota</taxon>
        <taxon>Pezizomycotina</taxon>
        <taxon>Dothideomycetes</taxon>
        <taxon>Pleosporomycetidae</taxon>
        <taxon>Pleosporales</taxon>
        <taxon>Pleosporineae</taxon>
        <taxon>Pleosporaceae</taxon>
        <taxon>Alternaria</taxon>
        <taxon>Alternaria sect. Ulocladioides</taxon>
    </lineage>
</organism>
<protein>
    <submittedName>
        <fullName evidence="1">Uncharacterized protein</fullName>
    </submittedName>
</protein>
<comment type="caution">
    <text evidence="1">The sequence shown here is derived from an EMBL/GenBank/DDBJ whole genome shotgun (WGS) entry which is preliminary data.</text>
</comment>
<evidence type="ECO:0000313" key="1">
    <source>
        <dbReference type="EMBL" id="CAG5169071.1"/>
    </source>
</evidence>
<dbReference type="GeneID" id="67018944"/>
<dbReference type="OrthoDB" id="3782416at2759"/>
<dbReference type="RefSeq" id="XP_043170555.1">
    <property type="nucleotide sequence ID" value="XM_043314620.1"/>
</dbReference>